<keyword evidence="1" id="KW-0805">Transcription regulation</keyword>
<keyword evidence="3" id="KW-0804">Transcription</keyword>
<comment type="caution">
    <text evidence="5">The sequence shown here is derived from an EMBL/GenBank/DDBJ whole genome shotgun (WGS) entry which is preliminary data.</text>
</comment>
<evidence type="ECO:0000256" key="3">
    <source>
        <dbReference type="ARBA" id="ARBA00023163"/>
    </source>
</evidence>
<dbReference type="PANTHER" id="PTHR46796">
    <property type="entry name" value="HTH-TYPE TRANSCRIPTIONAL ACTIVATOR RHAS-RELATED"/>
    <property type="match status" value="1"/>
</dbReference>
<feature type="domain" description="HTH araC/xylS-type" evidence="4">
    <location>
        <begin position="239"/>
        <end position="337"/>
    </location>
</feature>
<evidence type="ECO:0000256" key="2">
    <source>
        <dbReference type="ARBA" id="ARBA00023125"/>
    </source>
</evidence>
<gene>
    <name evidence="5" type="ORF">FHS28_004474</name>
</gene>
<accession>A0ABR6GYC2</accession>
<organism evidence="5 6">
    <name type="scientific">Roseateles terrae</name>
    <dbReference type="NCBI Taxonomy" id="431060"/>
    <lineage>
        <taxon>Bacteria</taxon>
        <taxon>Pseudomonadati</taxon>
        <taxon>Pseudomonadota</taxon>
        <taxon>Betaproteobacteria</taxon>
        <taxon>Burkholderiales</taxon>
        <taxon>Sphaerotilaceae</taxon>
        <taxon>Roseateles</taxon>
    </lineage>
</organism>
<dbReference type="Proteomes" id="UP000574369">
    <property type="component" value="Unassembled WGS sequence"/>
</dbReference>
<reference evidence="5 6" key="1">
    <citation type="submission" date="2020-08" db="EMBL/GenBank/DDBJ databases">
        <title>Genomic Encyclopedia of Type Strains, Phase III (KMG-III): the genomes of soil and plant-associated and newly described type strains.</title>
        <authorList>
            <person name="Whitman W."/>
        </authorList>
    </citation>
    <scope>NUCLEOTIDE SEQUENCE [LARGE SCALE GENOMIC DNA]</scope>
    <source>
        <strain evidence="5 6">CECT 7247</strain>
    </source>
</reference>
<sequence length="357" mass="39911">MRTLIKEEAAFHNAPGDFRGRLLAVCVRPSSLFLPMPAPALLIRSLEDLRTWCRDSGVTEPLKVCLGPLPGTGAYVMQWSSGAPDPRPRDILPHPHFLRLSVILEPMEARVWKNDRPVWSGVIGAQHFRICGPEESGRWTQLSRCDVANVFLPLETVHRYIQLAGLQDEQWPLVTGFTHDRRVAELTRQILEAAPLTPCHLSLHYCDGLVTALLADLVRRYAAPAASQAGGGLQGLMLRRVLDLIRERADGDLYVHELAALCGMSESHFSREFKRAVGMPPHQYMLQQRLAQAREALCDTDERIGDIALNLGFTDASHFSRLFAQRFGQTPTQFRRARRTLPAGAALNQHPAALQAW</sequence>
<dbReference type="Pfam" id="PF12833">
    <property type="entry name" value="HTH_18"/>
    <property type="match status" value="1"/>
</dbReference>
<dbReference type="InterPro" id="IPR018062">
    <property type="entry name" value="HTH_AraC-typ_CS"/>
</dbReference>
<dbReference type="SMART" id="SM00342">
    <property type="entry name" value="HTH_ARAC"/>
    <property type="match status" value="1"/>
</dbReference>
<dbReference type="Gene3D" id="1.10.10.60">
    <property type="entry name" value="Homeodomain-like"/>
    <property type="match status" value="2"/>
</dbReference>
<dbReference type="PRINTS" id="PR00032">
    <property type="entry name" value="HTHARAC"/>
</dbReference>
<evidence type="ECO:0000259" key="4">
    <source>
        <dbReference type="PROSITE" id="PS01124"/>
    </source>
</evidence>
<dbReference type="PROSITE" id="PS01124">
    <property type="entry name" value="HTH_ARAC_FAMILY_2"/>
    <property type="match status" value="1"/>
</dbReference>
<dbReference type="EMBL" id="JACHXO010000010">
    <property type="protein sequence ID" value="MBB3197049.1"/>
    <property type="molecule type" value="Genomic_DNA"/>
</dbReference>
<dbReference type="RefSeq" id="WP_184295434.1">
    <property type="nucleotide sequence ID" value="NZ_JACHXO010000010.1"/>
</dbReference>
<dbReference type="SUPFAM" id="SSF46689">
    <property type="entry name" value="Homeodomain-like"/>
    <property type="match status" value="2"/>
</dbReference>
<name>A0ABR6GYC2_9BURK</name>
<dbReference type="InterPro" id="IPR009057">
    <property type="entry name" value="Homeodomain-like_sf"/>
</dbReference>
<protein>
    <submittedName>
        <fullName evidence="5">AraC family transcriptional regulator</fullName>
    </submittedName>
</protein>
<evidence type="ECO:0000313" key="6">
    <source>
        <dbReference type="Proteomes" id="UP000574369"/>
    </source>
</evidence>
<keyword evidence="6" id="KW-1185">Reference proteome</keyword>
<dbReference type="InterPro" id="IPR020449">
    <property type="entry name" value="Tscrpt_reg_AraC-type_HTH"/>
</dbReference>
<dbReference type="PROSITE" id="PS00041">
    <property type="entry name" value="HTH_ARAC_FAMILY_1"/>
    <property type="match status" value="1"/>
</dbReference>
<keyword evidence="2" id="KW-0238">DNA-binding</keyword>
<evidence type="ECO:0000256" key="1">
    <source>
        <dbReference type="ARBA" id="ARBA00023015"/>
    </source>
</evidence>
<proteinExistence type="predicted"/>
<evidence type="ECO:0000313" key="5">
    <source>
        <dbReference type="EMBL" id="MBB3197049.1"/>
    </source>
</evidence>
<dbReference type="InterPro" id="IPR050204">
    <property type="entry name" value="AraC_XylS_family_regulators"/>
</dbReference>
<dbReference type="InterPro" id="IPR018060">
    <property type="entry name" value="HTH_AraC"/>
</dbReference>
<dbReference type="PANTHER" id="PTHR46796:SF6">
    <property type="entry name" value="ARAC SUBFAMILY"/>
    <property type="match status" value="1"/>
</dbReference>